<dbReference type="PANTHER" id="PTHR21101:SF12">
    <property type="entry name" value="RESISTIN"/>
    <property type="match status" value="1"/>
</dbReference>
<feature type="non-terminal residue" evidence="7">
    <location>
        <position position="1"/>
    </location>
</feature>
<evidence type="ECO:0000256" key="2">
    <source>
        <dbReference type="ARBA" id="ARBA00007258"/>
    </source>
</evidence>
<evidence type="ECO:0000256" key="3">
    <source>
        <dbReference type="ARBA" id="ARBA00022525"/>
    </source>
</evidence>
<dbReference type="PANTHER" id="PTHR21101">
    <property type="entry name" value="RESISTIN"/>
    <property type="match status" value="1"/>
</dbReference>
<evidence type="ECO:0000256" key="6">
    <source>
        <dbReference type="ARBA" id="ARBA00023157"/>
    </source>
</evidence>
<dbReference type="EMBL" id="KV945763">
    <property type="protein sequence ID" value="PIO26232.1"/>
    <property type="molecule type" value="Genomic_DNA"/>
</dbReference>
<proteinExistence type="inferred from homology"/>
<dbReference type="OrthoDB" id="10065422at2759"/>
<evidence type="ECO:0000313" key="8">
    <source>
        <dbReference type="Proteomes" id="UP000228934"/>
    </source>
</evidence>
<evidence type="ECO:0000313" key="7">
    <source>
        <dbReference type="EMBL" id="PIO26232.1"/>
    </source>
</evidence>
<dbReference type="FunFam" id="2.60.40.4230:FF:000001">
    <property type="entry name" value="Resistin-like beta"/>
    <property type="match status" value="1"/>
</dbReference>
<organism evidence="7 8">
    <name type="scientific">Aquarana catesbeiana</name>
    <name type="common">American bullfrog</name>
    <name type="synonym">Rana catesbeiana</name>
    <dbReference type="NCBI Taxonomy" id="8400"/>
    <lineage>
        <taxon>Eukaryota</taxon>
        <taxon>Metazoa</taxon>
        <taxon>Chordata</taxon>
        <taxon>Craniata</taxon>
        <taxon>Vertebrata</taxon>
        <taxon>Euteleostomi</taxon>
        <taxon>Amphibia</taxon>
        <taxon>Batrachia</taxon>
        <taxon>Anura</taxon>
        <taxon>Neobatrachia</taxon>
        <taxon>Ranoidea</taxon>
        <taxon>Ranidae</taxon>
        <taxon>Aquarana</taxon>
    </lineage>
</organism>
<keyword evidence="6" id="KW-1015">Disulfide bond</keyword>
<keyword evidence="4" id="KW-0372">Hormone</keyword>
<protein>
    <recommendedName>
        <fullName evidence="9">Resistin</fullName>
    </recommendedName>
</protein>
<dbReference type="InterPro" id="IPR009714">
    <property type="entry name" value="RELM"/>
</dbReference>
<dbReference type="Proteomes" id="UP000228934">
    <property type="component" value="Unassembled WGS sequence"/>
</dbReference>
<dbReference type="GO" id="GO:0005615">
    <property type="term" value="C:extracellular space"/>
    <property type="evidence" value="ECO:0007669"/>
    <property type="project" value="TreeGrafter"/>
</dbReference>
<dbReference type="InterPro" id="IPR036262">
    <property type="entry name" value="Resistin-like_sf"/>
</dbReference>
<sequence length="70" mass="7346">SASKVLENSKIVCTTVSQRGAYAACPEDYTPTGCSCGMACGSWDIQSEKTCHCQCGGIDWTSARCCKIGS</sequence>
<evidence type="ECO:0008006" key="9">
    <source>
        <dbReference type="Google" id="ProtNLM"/>
    </source>
</evidence>
<reference evidence="8" key="1">
    <citation type="journal article" date="2017" name="Nat. Commun.">
        <title>The North American bullfrog draft genome provides insight into hormonal regulation of long noncoding RNA.</title>
        <authorList>
            <person name="Hammond S.A."/>
            <person name="Warren R.L."/>
            <person name="Vandervalk B.P."/>
            <person name="Kucuk E."/>
            <person name="Khan H."/>
            <person name="Gibb E.A."/>
            <person name="Pandoh P."/>
            <person name="Kirk H."/>
            <person name="Zhao Y."/>
            <person name="Jones M."/>
            <person name="Mungall A.J."/>
            <person name="Coope R."/>
            <person name="Pleasance S."/>
            <person name="Moore R.A."/>
            <person name="Holt R.A."/>
            <person name="Round J.M."/>
            <person name="Ohora S."/>
            <person name="Walle B.V."/>
            <person name="Veldhoen N."/>
            <person name="Helbing C.C."/>
            <person name="Birol I."/>
        </authorList>
    </citation>
    <scope>NUCLEOTIDE SEQUENCE [LARGE SCALE GENOMIC DNA]</scope>
</reference>
<keyword evidence="8" id="KW-1185">Reference proteome</keyword>
<dbReference type="AlphaFoldDB" id="A0A2G9REA0"/>
<accession>A0A2G9REA0</accession>
<comment type="subcellular location">
    <subcellularLocation>
        <location evidence="1">Secreted</location>
    </subcellularLocation>
</comment>
<comment type="similarity">
    <text evidence="2">Belongs to the resistin/FIZZ family.</text>
</comment>
<dbReference type="Gene3D" id="2.60.40.4230">
    <property type="entry name" value="Resistin head domain"/>
    <property type="match status" value="1"/>
</dbReference>
<evidence type="ECO:0000256" key="1">
    <source>
        <dbReference type="ARBA" id="ARBA00004613"/>
    </source>
</evidence>
<dbReference type="SUPFAM" id="SSF111423">
    <property type="entry name" value="Resistin"/>
    <property type="match status" value="1"/>
</dbReference>
<keyword evidence="5" id="KW-0732">Signal</keyword>
<keyword evidence="3" id="KW-0964">Secreted</keyword>
<gene>
    <name evidence="7" type="ORF">AB205_0207990</name>
</gene>
<dbReference type="GO" id="GO:0005179">
    <property type="term" value="F:hormone activity"/>
    <property type="evidence" value="ECO:0007669"/>
    <property type="project" value="UniProtKB-KW"/>
</dbReference>
<evidence type="ECO:0000256" key="4">
    <source>
        <dbReference type="ARBA" id="ARBA00022702"/>
    </source>
</evidence>
<name>A0A2G9REA0_AQUCT</name>
<evidence type="ECO:0000256" key="5">
    <source>
        <dbReference type="ARBA" id="ARBA00022729"/>
    </source>
</evidence>
<dbReference type="Pfam" id="PF06954">
    <property type="entry name" value="Resistin"/>
    <property type="match status" value="1"/>
</dbReference>